<dbReference type="EnsemblMetazoa" id="XM_026442854">
    <property type="protein sequence ID" value="XP_026298639"/>
    <property type="gene ID" value="LOC100578512"/>
</dbReference>
<accession>A0A7M7MNK2</accession>
<evidence type="ECO:0000313" key="1">
    <source>
        <dbReference type="EnsemblMetazoa" id="XP_026298639"/>
    </source>
</evidence>
<dbReference type="PANTHER" id="PTHR23053:SF0">
    <property type="entry name" value="HYDROCEPHALUS-INDUCING PROTEIN HOMOLOG"/>
    <property type="match status" value="1"/>
</dbReference>
<dbReference type="OrthoDB" id="442692at2759"/>
<accession>A0A8B8H6Q2</accession>
<evidence type="ECO:0000313" key="2">
    <source>
        <dbReference type="Proteomes" id="UP000005203"/>
    </source>
</evidence>
<dbReference type="KEGG" id="ame:100578512"/>
<dbReference type="GeneID" id="100578512"/>
<dbReference type="InterPro" id="IPR033305">
    <property type="entry name" value="Hydin-like"/>
</dbReference>
<reference evidence="1" key="1">
    <citation type="submission" date="2021-01" db="UniProtKB">
        <authorList>
            <consortium name="EnsemblMetazoa"/>
        </authorList>
    </citation>
    <scope>IDENTIFICATION</scope>
    <source>
        <strain evidence="1">DH4</strain>
    </source>
</reference>
<reference evidence="3" key="2">
    <citation type="submission" date="2025-04" db="UniProtKB">
        <authorList>
            <consortium name="RefSeq"/>
        </authorList>
    </citation>
    <scope>IDENTIFICATION</scope>
    <source>
        <strain evidence="3">DH4</strain>
        <tissue evidence="3">Whole body</tissue>
    </source>
</reference>
<gene>
    <name evidence="3" type="primary">LOC100578512</name>
</gene>
<dbReference type="PANTHER" id="PTHR23053">
    <property type="entry name" value="DLEC1 DELETED IN LUNG AND ESOPHAGEAL CANCER 1"/>
    <property type="match status" value="1"/>
</dbReference>
<keyword evidence="2" id="KW-1185">Reference proteome</keyword>
<sequence length="1865" mass="214395">MYDVVVSQMGENTSAKLAIPVEVVPEPDLRPKIYSIIRWTCIEKRVKKIPSIVYNLVSLTPTVEVSCTFESNNTSELSVQESNVKKNRRRRKNLSNVETLKSTSKENQSLMIESKDVNLCLAPETMVEEPLKPRWILLPGESQRYKIRFQPEETGRYEETYAVTIAEGNCITYDINVIGVADVPRLDMNPDTIFMKTMATKLHATDNSVYFYDTETYDFGSQLLFHQDQKPHYRKARLKFCNISEVPVEVFFSLSENECFSIEPQMLYIDQGDCATLMVTSLATRLGIIKTKLLLCITNNPKVEILMLQNEGTKLDIELDGKNMLFGRTLLYRIEYRYLTIINNTPVSFFWFLELEDQVNPQISFIPYEGMIDAHSRQEVEFQYNANMIGMIEKKIVKFKAFLAKEDSDPVFTEIIQVSGETYDVTVDINDANPIDFKNIKAEFPAKATFTMRNRGNYEVKYVITLQEKEKLNELNLPRNFKKSVKVEPCSGTISPHTEKIVELTLHPMMELVLKEVPILMCNLIDMQKKLTIIAEIPLKVSLVSFYTRFRVHPYPVVSFGTMAICTEKTMYINIENTGKFPLHYFLQLVEHPSVIYMTKLWPLEIGKKKPIITEALTKKTRRGMKTDKSALSEPEKIILGPMTITKLEGNVDVGQMDSVAINCYPEFVGSQEEQIVVVVPDTIPEDKDGKIISLSVTSSIPCIDFLNFDEMFHENYVVERIQDFDCSNDIGPHTVFARQEKCLYFRFISVQSTHTACFKLFNYGIVPVNISIELIEDSFLPNKTRFTVFVIEPMYEQILPMNHKVFTVSFTPSTINTFRAQFHAKVVLPSHLEADELIVKLIGESCVPEVAITEPIHATRETPCLNFPRTLIDEGSCKYFVLKNVGFIKAKVIVEIVEDPNNVFTFFPCPDTQHLLQILEDYCNEPYDRCTVVRLGFKDTACFKATFAPEKIGKFYGKIRLHVIDNPYENLTINLEGDCYVEAVVLEGLPLDDNKVRISNVGNRENYRRKLTSRQASLLSESNNQSVNLPYLTYILDYGLCFVSKMYKKTFKIINKTTDRWFRFQWGLHNHVVFEPSTGHIKYLTFKEIIVTFLATEPKTHQNTSIECSICEILVENPDDEIAWDDRQTEVQWNKVYSDLSMNDDLLKKTVEPTMESSHNIVPGTTKILQLLLNANVAYSEYSCIVEEIFFKDTLMYQTREYTFTLTNPGVVNTMYIWKINMDEQYPKRYLGENSNVNSRQKMSESSSHVSKSFRGTLSAMSQRNYYEDDVSADDSKFFSQQCTSFITDSVDIKGLSTTRPSDLFSSTAGLSGRTTDSWLEGDDLPFAIHPEMGTIPPGKSEECTLKFSPKDVFYYKAYLTCKIENLNPHLPILMIPVVARSLLPYCHFDVQESDYVSSGRRNAHLPGPVGYEIDDPDLWRNIRVIEFKVIGVGETHVRKFHLVNPTVDDYHFSWKNQSLLSGIEISNFHCTVTEGIAERGKRTDMSFTFLASDIGVFESFWLFSIEKYNLECLFLVVGIVTEPSVYCMIAHVKLKPTILGFNVRESIKFLNNENFHIPFRVVEESLYSEGKFQKLNITPMTGTLVSKCEQHLWIEYHPTRVGEFKFYIQCAVNLMKKPITILVNAYVYDISLSVTYCLPSGEIATAIKNKENVIDFGKIIPEIPNTVKFDLKNTCKVAFYYCWELGITSEITFKNSYTITTSQKQGHLTSENQCTCYLTLTTFQKIHIKDHCVLLKISNGPFYKFILKAFSKKPAIEFSFNRYDFGYCYIHENESIPYKTELTVTNTEDISYVLECKYEKKPHLFIDLNFMSEALAAHSKIVIPINFQPFEEIKYHECLVFVINSLYERKITITGEGIPYKVN</sequence>
<protein>
    <submittedName>
        <fullName evidence="3">Hydrocephalus-inducing protein</fullName>
    </submittedName>
</protein>
<dbReference type="GO" id="GO:0005930">
    <property type="term" value="C:axoneme"/>
    <property type="evidence" value="ECO:0007669"/>
    <property type="project" value="TreeGrafter"/>
</dbReference>
<organism evidence="1">
    <name type="scientific">Apis mellifera</name>
    <name type="common">Honeybee</name>
    <dbReference type="NCBI Taxonomy" id="7460"/>
    <lineage>
        <taxon>Eukaryota</taxon>
        <taxon>Metazoa</taxon>
        <taxon>Ecdysozoa</taxon>
        <taxon>Arthropoda</taxon>
        <taxon>Hexapoda</taxon>
        <taxon>Insecta</taxon>
        <taxon>Pterygota</taxon>
        <taxon>Neoptera</taxon>
        <taxon>Endopterygota</taxon>
        <taxon>Hymenoptera</taxon>
        <taxon>Apocrita</taxon>
        <taxon>Aculeata</taxon>
        <taxon>Apoidea</taxon>
        <taxon>Anthophila</taxon>
        <taxon>Apidae</taxon>
        <taxon>Apis</taxon>
    </lineage>
</organism>
<dbReference type="GO" id="GO:0003341">
    <property type="term" value="P:cilium movement"/>
    <property type="evidence" value="ECO:0007669"/>
    <property type="project" value="TreeGrafter"/>
</dbReference>
<dbReference type="Gene3D" id="2.60.40.10">
    <property type="entry name" value="Immunoglobulins"/>
    <property type="match status" value="9"/>
</dbReference>
<dbReference type="GO" id="GO:1904158">
    <property type="term" value="P:axonemal central apparatus assembly"/>
    <property type="evidence" value="ECO:0007669"/>
    <property type="project" value="TreeGrafter"/>
</dbReference>
<dbReference type="InterPro" id="IPR013783">
    <property type="entry name" value="Ig-like_fold"/>
</dbReference>
<dbReference type="RefSeq" id="XP_026298639.1">
    <property type="nucleotide sequence ID" value="XM_026442854.1"/>
</dbReference>
<proteinExistence type="predicted"/>
<evidence type="ECO:0000313" key="3">
    <source>
        <dbReference type="RefSeq" id="XP_026298639.1"/>
    </source>
</evidence>
<dbReference type="Proteomes" id="UP000005203">
    <property type="component" value="Linkage group LG9"/>
</dbReference>
<name>A0A7M7MNK2_APIME</name>